<name>A0A0F9SPQ1_9ZZZZ</name>
<dbReference type="AlphaFoldDB" id="A0A0F9SPQ1"/>
<evidence type="ECO:0000313" key="2">
    <source>
        <dbReference type="EMBL" id="KKN38951.1"/>
    </source>
</evidence>
<evidence type="ECO:0000256" key="1">
    <source>
        <dbReference type="SAM" id="Phobius"/>
    </source>
</evidence>
<feature type="transmembrane region" description="Helical" evidence="1">
    <location>
        <begin position="25"/>
        <end position="45"/>
    </location>
</feature>
<accession>A0A0F9SPQ1</accession>
<proteinExistence type="predicted"/>
<gene>
    <name evidence="2" type="ORF">LCGC14_0748250</name>
</gene>
<dbReference type="EMBL" id="LAZR01001792">
    <property type="protein sequence ID" value="KKN38951.1"/>
    <property type="molecule type" value="Genomic_DNA"/>
</dbReference>
<feature type="transmembrane region" description="Helical" evidence="1">
    <location>
        <begin position="57"/>
        <end position="80"/>
    </location>
</feature>
<comment type="caution">
    <text evidence="2">The sequence shown here is derived from an EMBL/GenBank/DDBJ whole genome shotgun (WGS) entry which is preliminary data.</text>
</comment>
<keyword evidence="1" id="KW-0812">Transmembrane</keyword>
<keyword evidence="1" id="KW-0472">Membrane</keyword>
<reference evidence="2" key="1">
    <citation type="journal article" date="2015" name="Nature">
        <title>Complex archaea that bridge the gap between prokaryotes and eukaryotes.</title>
        <authorList>
            <person name="Spang A."/>
            <person name="Saw J.H."/>
            <person name="Jorgensen S.L."/>
            <person name="Zaremba-Niedzwiedzka K."/>
            <person name="Martijn J."/>
            <person name="Lind A.E."/>
            <person name="van Eijk R."/>
            <person name="Schleper C."/>
            <person name="Guy L."/>
            <person name="Ettema T.J."/>
        </authorList>
    </citation>
    <scope>NUCLEOTIDE SEQUENCE</scope>
</reference>
<sequence length="85" mass="9513">MIYLLIIKHFSLFTNRVGKINSRKLFGWIVMVGLTIGVVCTYTFMLSEGHKWGVMQFSLNAVIAIIIISAVLLSLTPIMVKKGII</sequence>
<protein>
    <submittedName>
        <fullName evidence="2">Uncharacterized protein</fullName>
    </submittedName>
</protein>
<organism evidence="2">
    <name type="scientific">marine sediment metagenome</name>
    <dbReference type="NCBI Taxonomy" id="412755"/>
    <lineage>
        <taxon>unclassified sequences</taxon>
        <taxon>metagenomes</taxon>
        <taxon>ecological metagenomes</taxon>
    </lineage>
</organism>
<keyword evidence="1" id="KW-1133">Transmembrane helix</keyword>